<dbReference type="InterPro" id="IPR039020">
    <property type="entry name" value="PaxB-like"/>
</dbReference>
<evidence type="ECO:0000256" key="3">
    <source>
        <dbReference type="ARBA" id="ARBA00022692"/>
    </source>
</evidence>
<keyword evidence="4 6" id="KW-1133">Transmembrane helix</keyword>
<feature type="transmembrane region" description="Helical" evidence="6">
    <location>
        <begin position="53"/>
        <end position="71"/>
    </location>
</feature>
<comment type="subcellular location">
    <subcellularLocation>
        <location evidence="1">Membrane</location>
        <topology evidence="1">Multi-pass membrane protein</topology>
    </subcellularLocation>
</comment>
<feature type="transmembrane region" description="Helical" evidence="6">
    <location>
        <begin position="77"/>
        <end position="94"/>
    </location>
</feature>
<accession>A0A165H712</accession>
<feature type="transmembrane region" description="Helical" evidence="6">
    <location>
        <begin position="158"/>
        <end position="180"/>
    </location>
</feature>
<dbReference type="AlphaFoldDB" id="A0A165H712"/>
<dbReference type="Pfam" id="PF25129">
    <property type="entry name" value="Pyr4-TMTC"/>
    <property type="match status" value="1"/>
</dbReference>
<dbReference type="GO" id="GO:0016829">
    <property type="term" value="F:lyase activity"/>
    <property type="evidence" value="ECO:0007669"/>
    <property type="project" value="InterPro"/>
</dbReference>
<dbReference type="PANTHER" id="PTHR42038:SF2">
    <property type="entry name" value="TERPENE CYCLASE AUSL"/>
    <property type="match status" value="1"/>
</dbReference>
<dbReference type="InParanoid" id="A0A165H712"/>
<evidence type="ECO:0000313" key="7">
    <source>
        <dbReference type="EMBL" id="KZV91542.1"/>
    </source>
</evidence>
<dbReference type="PANTHER" id="PTHR42038">
    <property type="match status" value="1"/>
</dbReference>
<sequence length="281" mass="31291">MLGSDIETPSHVSALALWYSDQLLQFGGLFWTLCYAFFVRASMRDRTYGMPMFSIANNLAMDSVFGLFLASDTTERVGFASWALIQLGMAYAVCTYGSNEWAHAPAVQGQIRKIFALMLTGCVLMQLSFTRWWIQNDIGAHRGKTFYGHVGGPDMMELAFWSALVLQVYFAAASLAQLLVRGHTGGVDWSVLSTRLLGTILGVYGAYAVRWWYWPEQHEYFVNPFALILMLVGLAADVVYVFVFAHIRKSETVLSDGRRVPAAAAGFTTTATELNSVREKN</sequence>
<evidence type="ECO:0000313" key="8">
    <source>
        <dbReference type="Proteomes" id="UP000077266"/>
    </source>
</evidence>
<feature type="transmembrane region" description="Helical" evidence="6">
    <location>
        <begin position="192"/>
        <end position="213"/>
    </location>
</feature>
<keyword evidence="3 6" id="KW-0812">Transmembrane</keyword>
<dbReference type="GO" id="GO:0016020">
    <property type="term" value="C:membrane"/>
    <property type="evidence" value="ECO:0007669"/>
    <property type="project" value="UniProtKB-SubCell"/>
</dbReference>
<keyword evidence="8" id="KW-1185">Reference proteome</keyword>
<evidence type="ECO:0000256" key="2">
    <source>
        <dbReference type="ARBA" id="ARBA00006757"/>
    </source>
</evidence>
<proteinExistence type="inferred from homology"/>
<keyword evidence="5 6" id="KW-0472">Membrane</keyword>
<evidence type="ECO:0000256" key="6">
    <source>
        <dbReference type="SAM" id="Phobius"/>
    </source>
</evidence>
<dbReference type="Proteomes" id="UP000077266">
    <property type="component" value="Unassembled WGS sequence"/>
</dbReference>
<feature type="transmembrane region" description="Helical" evidence="6">
    <location>
        <begin position="114"/>
        <end position="134"/>
    </location>
</feature>
<dbReference type="OrthoDB" id="3240792at2759"/>
<organism evidence="7 8">
    <name type="scientific">Exidia glandulosa HHB12029</name>
    <dbReference type="NCBI Taxonomy" id="1314781"/>
    <lineage>
        <taxon>Eukaryota</taxon>
        <taxon>Fungi</taxon>
        <taxon>Dikarya</taxon>
        <taxon>Basidiomycota</taxon>
        <taxon>Agaricomycotina</taxon>
        <taxon>Agaricomycetes</taxon>
        <taxon>Auriculariales</taxon>
        <taxon>Exidiaceae</taxon>
        <taxon>Exidia</taxon>
    </lineage>
</organism>
<comment type="similarity">
    <text evidence="2">Belongs to the paxB family.</text>
</comment>
<gene>
    <name evidence="7" type="ORF">EXIGLDRAFT_693587</name>
</gene>
<evidence type="ECO:0000256" key="1">
    <source>
        <dbReference type="ARBA" id="ARBA00004141"/>
    </source>
</evidence>
<dbReference type="EMBL" id="KV426025">
    <property type="protein sequence ID" value="KZV91542.1"/>
    <property type="molecule type" value="Genomic_DNA"/>
</dbReference>
<evidence type="ECO:0000256" key="4">
    <source>
        <dbReference type="ARBA" id="ARBA00022989"/>
    </source>
</evidence>
<feature type="transmembrane region" description="Helical" evidence="6">
    <location>
        <begin position="225"/>
        <end position="245"/>
    </location>
</feature>
<evidence type="ECO:0000256" key="5">
    <source>
        <dbReference type="ARBA" id="ARBA00023136"/>
    </source>
</evidence>
<reference evidence="7 8" key="1">
    <citation type="journal article" date="2016" name="Mol. Biol. Evol.">
        <title>Comparative Genomics of Early-Diverging Mushroom-Forming Fungi Provides Insights into the Origins of Lignocellulose Decay Capabilities.</title>
        <authorList>
            <person name="Nagy L.G."/>
            <person name="Riley R."/>
            <person name="Tritt A."/>
            <person name="Adam C."/>
            <person name="Daum C."/>
            <person name="Floudas D."/>
            <person name="Sun H."/>
            <person name="Yadav J.S."/>
            <person name="Pangilinan J."/>
            <person name="Larsson K.H."/>
            <person name="Matsuura K."/>
            <person name="Barry K."/>
            <person name="Labutti K."/>
            <person name="Kuo R."/>
            <person name="Ohm R.A."/>
            <person name="Bhattacharya S.S."/>
            <person name="Shirouzu T."/>
            <person name="Yoshinaga Y."/>
            <person name="Martin F.M."/>
            <person name="Grigoriev I.V."/>
            <person name="Hibbett D.S."/>
        </authorList>
    </citation>
    <scope>NUCLEOTIDE SEQUENCE [LARGE SCALE GENOMIC DNA]</scope>
    <source>
        <strain evidence="7 8">HHB12029</strain>
    </source>
</reference>
<feature type="transmembrane region" description="Helical" evidence="6">
    <location>
        <begin position="23"/>
        <end position="41"/>
    </location>
</feature>
<protein>
    <submittedName>
        <fullName evidence="7">Uncharacterized protein</fullName>
    </submittedName>
</protein>
<name>A0A165H712_EXIGL</name>